<dbReference type="AlphaFoldDB" id="A0A9W8AJW5"/>
<proteinExistence type="predicted"/>
<protein>
    <recommendedName>
        <fullName evidence="2">Glycosyl transferase family 25 domain-containing protein</fullName>
    </recommendedName>
</protein>
<feature type="domain" description="Glycosyl transferase family 25" evidence="2">
    <location>
        <begin position="84"/>
        <end position="180"/>
    </location>
</feature>
<organism evidence="3 4">
    <name type="scientific">Dispira parvispora</name>
    <dbReference type="NCBI Taxonomy" id="1520584"/>
    <lineage>
        <taxon>Eukaryota</taxon>
        <taxon>Fungi</taxon>
        <taxon>Fungi incertae sedis</taxon>
        <taxon>Zoopagomycota</taxon>
        <taxon>Kickxellomycotina</taxon>
        <taxon>Dimargaritomycetes</taxon>
        <taxon>Dimargaritales</taxon>
        <taxon>Dimargaritaceae</taxon>
        <taxon>Dispira</taxon>
    </lineage>
</organism>
<feature type="non-terminal residue" evidence="3">
    <location>
        <position position="219"/>
    </location>
</feature>
<feature type="transmembrane region" description="Helical" evidence="1">
    <location>
        <begin position="20"/>
        <end position="45"/>
    </location>
</feature>
<dbReference type="OrthoDB" id="47375at2759"/>
<evidence type="ECO:0000256" key="1">
    <source>
        <dbReference type="SAM" id="Phobius"/>
    </source>
</evidence>
<dbReference type="Proteomes" id="UP001150925">
    <property type="component" value="Unassembled WGS sequence"/>
</dbReference>
<keyword evidence="1" id="KW-0472">Membrane</keyword>
<dbReference type="CDD" id="cd06532">
    <property type="entry name" value="Glyco_transf_25"/>
    <property type="match status" value="1"/>
</dbReference>
<gene>
    <name evidence="3" type="ORF">IWQ62_006881</name>
</gene>
<evidence type="ECO:0000313" key="4">
    <source>
        <dbReference type="Proteomes" id="UP001150925"/>
    </source>
</evidence>
<keyword evidence="1" id="KW-0812">Transmembrane</keyword>
<accession>A0A9W8AJW5</accession>
<evidence type="ECO:0000313" key="3">
    <source>
        <dbReference type="EMBL" id="KAJ1948500.1"/>
    </source>
</evidence>
<evidence type="ECO:0000259" key="2">
    <source>
        <dbReference type="Pfam" id="PF01755"/>
    </source>
</evidence>
<dbReference type="EMBL" id="JANBPY010004309">
    <property type="protein sequence ID" value="KAJ1948500.1"/>
    <property type="molecule type" value="Genomic_DNA"/>
</dbReference>
<dbReference type="Pfam" id="PF01755">
    <property type="entry name" value="Glyco_transf_25"/>
    <property type="match status" value="1"/>
</dbReference>
<keyword evidence="1" id="KW-1133">Transmembrane helix</keyword>
<dbReference type="InterPro" id="IPR002654">
    <property type="entry name" value="Glyco_trans_25"/>
</dbReference>
<name>A0A9W8AJW5_9FUNG</name>
<sequence>MERCDVEYNPVNHVVAKRRSWRYTVCLVLGTTLLATLFSSAIILVQLGKLRPTLVPDATVNTIHSYSGTPETPVWTQKTHLGFDEIFAINLDSRRDRLDHLVELAGFLRFNFTRVRAVTAEEAPNENGPSTHRACWKSHMLVYRKIATDPKLQNALILEDDIDMEFDIQYLAHQALETLNSYDSNWDMFYIGHCSGIGEVAEENVINKETKLYRSSNPV</sequence>
<reference evidence="3" key="1">
    <citation type="submission" date="2022-07" db="EMBL/GenBank/DDBJ databases">
        <title>Phylogenomic reconstructions and comparative analyses of Kickxellomycotina fungi.</title>
        <authorList>
            <person name="Reynolds N.K."/>
            <person name="Stajich J.E."/>
            <person name="Barry K."/>
            <person name="Grigoriev I.V."/>
            <person name="Crous P."/>
            <person name="Smith M.E."/>
        </authorList>
    </citation>
    <scope>NUCLEOTIDE SEQUENCE</scope>
    <source>
        <strain evidence="3">RSA 1196</strain>
    </source>
</reference>
<keyword evidence="4" id="KW-1185">Reference proteome</keyword>
<comment type="caution">
    <text evidence="3">The sequence shown here is derived from an EMBL/GenBank/DDBJ whole genome shotgun (WGS) entry which is preliminary data.</text>
</comment>